<evidence type="ECO:0000256" key="3">
    <source>
        <dbReference type="SAM" id="MobiDB-lite"/>
    </source>
</evidence>
<evidence type="ECO:0000256" key="2">
    <source>
        <dbReference type="PROSITE-ProRule" id="PRU00196"/>
    </source>
</evidence>
<keyword evidence="4" id="KW-0812">Transmembrane</keyword>
<name>A0A6P6MZC3_CARAU</name>
<dbReference type="InterPro" id="IPR036772">
    <property type="entry name" value="SRCR-like_dom_sf"/>
</dbReference>
<accession>A0A6P6MZC3</accession>
<dbReference type="KEGG" id="caua:113073036"/>
<feature type="transmembrane region" description="Helical" evidence="4">
    <location>
        <begin position="76"/>
        <end position="100"/>
    </location>
</feature>
<evidence type="ECO:0000256" key="1">
    <source>
        <dbReference type="ARBA" id="ARBA00023157"/>
    </source>
</evidence>
<gene>
    <name evidence="7" type="primary">LOC113073036</name>
</gene>
<feature type="domain" description="SRCR" evidence="5">
    <location>
        <begin position="1"/>
        <end position="37"/>
    </location>
</feature>
<sequence>MNKVECRGNEIHLWDCPLSLNNHTDCSRKKLVRLNCEDLSDVSVSTTPATTSSASPPVSPSVRSTSVSHSQTPPPVSLPVLVIVLGVVLLLLLVPLLILIQQNRVMRRALSKRRHRTMSEAVYMRRFNMSH</sequence>
<feature type="compositionally biased region" description="Low complexity" evidence="3">
    <location>
        <begin position="42"/>
        <end position="68"/>
    </location>
</feature>
<dbReference type="GO" id="GO:0016020">
    <property type="term" value="C:membrane"/>
    <property type="evidence" value="ECO:0007669"/>
    <property type="project" value="InterPro"/>
</dbReference>
<dbReference type="PROSITE" id="PS50287">
    <property type="entry name" value="SRCR_2"/>
    <property type="match status" value="1"/>
</dbReference>
<evidence type="ECO:0000256" key="4">
    <source>
        <dbReference type="SAM" id="Phobius"/>
    </source>
</evidence>
<evidence type="ECO:0000313" key="6">
    <source>
        <dbReference type="Proteomes" id="UP000515129"/>
    </source>
</evidence>
<keyword evidence="4" id="KW-0472">Membrane</keyword>
<dbReference type="Gene3D" id="3.10.250.10">
    <property type="entry name" value="SRCR-like domain"/>
    <property type="match status" value="1"/>
</dbReference>
<keyword evidence="1 2" id="KW-1015">Disulfide bond</keyword>
<protein>
    <submittedName>
        <fullName evidence="7">Scavenger receptor cysteine-rich type 1 protein M130-like</fullName>
    </submittedName>
</protein>
<keyword evidence="4" id="KW-1133">Transmembrane helix</keyword>
<dbReference type="GeneID" id="113073036"/>
<organism evidence="6 7">
    <name type="scientific">Carassius auratus</name>
    <name type="common">Goldfish</name>
    <dbReference type="NCBI Taxonomy" id="7957"/>
    <lineage>
        <taxon>Eukaryota</taxon>
        <taxon>Metazoa</taxon>
        <taxon>Chordata</taxon>
        <taxon>Craniata</taxon>
        <taxon>Vertebrata</taxon>
        <taxon>Euteleostomi</taxon>
        <taxon>Actinopterygii</taxon>
        <taxon>Neopterygii</taxon>
        <taxon>Teleostei</taxon>
        <taxon>Ostariophysi</taxon>
        <taxon>Cypriniformes</taxon>
        <taxon>Cyprinidae</taxon>
        <taxon>Cyprininae</taxon>
        <taxon>Carassius</taxon>
    </lineage>
</organism>
<feature type="disulfide bond" evidence="2">
    <location>
        <begin position="6"/>
        <end position="16"/>
    </location>
</feature>
<feature type="region of interest" description="Disordered" evidence="3">
    <location>
        <begin position="40"/>
        <end position="73"/>
    </location>
</feature>
<keyword evidence="6" id="KW-1185">Reference proteome</keyword>
<dbReference type="InterPro" id="IPR001190">
    <property type="entry name" value="SRCR"/>
</dbReference>
<comment type="caution">
    <text evidence="2">Lacks conserved residue(s) required for the propagation of feature annotation.</text>
</comment>
<dbReference type="AlphaFoldDB" id="A0A6P6MZC3"/>
<reference evidence="7" key="1">
    <citation type="submission" date="2025-08" db="UniProtKB">
        <authorList>
            <consortium name="RefSeq"/>
        </authorList>
    </citation>
    <scope>IDENTIFICATION</scope>
    <source>
        <strain evidence="7">Wakin</strain>
        <tissue evidence="7">Muscle</tissue>
    </source>
</reference>
<dbReference type="RefSeq" id="XP_026101693.1">
    <property type="nucleotide sequence ID" value="XM_026245908.1"/>
</dbReference>
<dbReference type="Proteomes" id="UP000515129">
    <property type="component" value="Unplaced"/>
</dbReference>
<dbReference type="SUPFAM" id="SSF56487">
    <property type="entry name" value="SRCR-like"/>
    <property type="match status" value="1"/>
</dbReference>
<proteinExistence type="predicted"/>
<evidence type="ECO:0000313" key="7">
    <source>
        <dbReference type="RefSeq" id="XP_026101693.1"/>
    </source>
</evidence>
<dbReference type="OrthoDB" id="536948at2759"/>
<evidence type="ECO:0000259" key="5">
    <source>
        <dbReference type="PROSITE" id="PS50287"/>
    </source>
</evidence>